<protein>
    <submittedName>
        <fullName evidence="1">Uncharacterized protein</fullName>
    </submittedName>
</protein>
<organism evidence="1 2">
    <name type="scientific">Ilyodon furcidens</name>
    <name type="common">goldbreast splitfin</name>
    <dbReference type="NCBI Taxonomy" id="33524"/>
    <lineage>
        <taxon>Eukaryota</taxon>
        <taxon>Metazoa</taxon>
        <taxon>Chordata</taxon>
        <taxon>Craniata</taxon>
        <taxon>Vertebrata</taxon>
        <taxon>Euteleostomi</taxon>
        <taxon>Actinopterygii</taxon>
        <taxon>Neopterygii</taxon>
        <taxon>Teleostei</taxon>
        <taxon>Neoteleostei</taxon>
        <taxon>Acanthomorphata</taxon>
        <taxon>Ovalentaria</taxon>
        <taxon>Atherinomorphae</taxon>
        <taxon>Cyprinodontiformes</taxon>
        <taxon>Goodeidae</taxon>
        <taxon>Ilyodon</taxon>
    </lineage>
</organism>
<keyword evidence="2" id="KW-1185">Reference proteome</keyword>
<sequence>MPEDVMDILYLAQTSNFKTPLRFKVGRAFLPIKVMQVIPILSTLALKSPRNSQMPTLGKFLEILRCQPFQHIIQRLSEDRVIRNALQYIGTDKSYKLPSRYSMPLKGDPLSHKELQQ</sequence>
<gene>
    <name evidence="1" type="ORF">ILYODFUR_031660</name>
</gene>
<dbReference type="EMBL" id="JAHRIQ010109225">
    <property type="protein sequence ID" value="MEQ2257153.1"/>
    <property type="molecule type" value="Genomic_DNA"/>
</dbReference>
<accession>A0ABV0VKB2</accession>
<comment type="caution">
    <text evidence="1">The sequence shown here is derived from an EMBL/GenBank/DDBJ whole genome shotgun (WGS) entry which is preliminary data.</text>
</comment>
<reference evidence="1 2" key="1">
    <citation type="submission" date="2021-06" db="EMBL/GenBank/DDBJ databases">
        <authorList>
            <person name="Palmer J.M."/>
        </authorList>
    </citation>
    <scope>NUCLEOTIDE SEQUENCE [LARGE SCALE GENOMIC DNA]</scope>
    <source>
        <strain evidence="2">if_2019</strain>
        <tissue evidence="1">Muscle</tissue>
    </source>
</reference>
<evidence type="ECO:0000313" key="1">
    <source>
        <dbReference type="EMBL" id="MEQ2257153.1"/>
    </source>
</evidence>
<name>A0ABV0VKB2_9TELE</name>
<proteinExistence type="predicted"/>
<dbReference type="Proteomes" id="UP001482620">
    <property type="component" value="Unassembled WGS sequence"/>
</dbReference>
<evidence type="ECO:0000313" key="2">
    <source>
        <dbReference type="Proteomes" id="UP001482620"/>
    </source>
</evidence>